<accession>A0A8S5QXI4</accession>
<organism evidence="2">
    <name type="scientific">Myoviridae sp. ctcPl3</name>
    <dbReference type="NCBI Taxonomy" id="2826669"/>
    <lineage>
        <taxon>Viruses</taxon>
        <taxon>Duplodnaviria</taxon>
        <taxon>Heunggongvirae</taxon>
        <taxon>Uroviricota</taxon>
        <taxon>Caudoviricetes</taxon>
    </lineage>
</organism>
<reference evidence="2" key="1">
    <citation type="journal article" date="2021" name="Proc. Natl. Acad. Sci. U.S.A.">
        <title>A Catalog of Tens of Thousands of Viruses from Human Metagenomes Reveals Hidden Associations with Chronic Diseases.</title>
        <authorList>
            <person name="Tisza M.J."/>
            <person name="Buck C.B."/>
        </authorList>
    </citation>
    <scope>NUCLEOTIDE SEQUENCE</scope>
    <source>
        <strain evidence="2">CtcPl3</strain>
    </source>
</reference>
<evidence type="ECO:0000313" key="2">
    <source>
        <dbReference type="EMBL" id="DAE23364.1"/>
    </source>
</evidence>
<sequence length="365" mass="42302">MIDGIKGPAGARGPIGVVSHGYIGLRLPRLKDLREQFEASREIVERVINMPYAQYKAQYEEEVVKEEAYEAALEKGFQGSFDKFKYTVQDENGVDGWLGRSSRQMYEHLVTEGFYCGTYEEFLKFEERCYWTKRLVPINPDASKFFDFTPRKPSEQELKEQYQKVLGMYYRGTFENFKRFKEKYSLGGRGPKGPTGNPGLTGRSKTEESPVLRSYNLAVKTGDFQGSFEEYGKMMEGRPKGPTGLSAGPGLVGYSRSSTSIMDDTGFLKLDKKEKLNHMYERAKSEGWYKGTLDDFRKFEDRSHWIPYHKFNKDIDIHLDESQLQHKRESYELALKLFYRGTLEAFLLFTANYCWGPVRKDTYID</sequence>
<dbReference type="EMBL" id="BK015752">
    <property type="protein sequence ID" value="DAE23364.1"/>
    <property type="molecule type" value="Genomic_DNA"/>
</dbReference>
<protein>
    <submittedName>
        <fullName evidence="2">Nucleoid-associated protein</fullName>
    </submittedName>
</protein>
<feature type="region of interest" description="Disordered" evidence="1">
    <location>
        <begin position="185"/>
        <end position="207"/>
    </location>
</feature>
<proteinExistence type="predicted"/>
<name>A0A8S5QXI4_9CAUD</name>
<evidence type="ECO:0000256" key="1">
    <source>
        <dbReference type="SAM" id="MobiDB-lite"/>
    </source>
</evidence>